<evidence type="ECO:0000313" key="3">
    <source>
        <dbReference type="EMBL" id="NGO41096.1"/>
    </source>
</evidence>
<dbReference type="RefSeq" id="WP_165337753.1">
    <property type="nucleotide sequence ID" value="NZ_JAAKZX010000005.1"/>
</dbReference>
<protein>
    <submittedName>
        <fullName evidence="3">2OG-Fe(II) oxygenase</fullName>
    </submittedName>
</protein>
<evidence type="ECO:0000256" key="1">
    <source>
        <dbReference type="SAM" id="MobiDB-lite"/>
    </source>
</evidence>
<reference evidence="3 4" key="1">
    <citation type="submission" date="2020-02" db="EMBL/GenBank/DDBJ databases">
        <title>Whole-genome analyses of novel actinobacteria.</title>
        <authorList>
            <person name="Sahin N."/>
            <person name="Tokatli A."/>
        </authorList>
    </citation>
    <scope>NUCLEOTIDE SEQUENCE [LARGE SCALE GENOMIC DNA]</scope>
    <source>
        <strain evidence="3 4">YC419</strain>
    </source>
</reference>
<evidence type="ECO:0000313" key="4">
    <source>
        <dbReference type="Proteomes" id="UP001518140"/>
    </source>
</evidence>
<sequence>MFEPYYFSDEHLSQLAGTSRDRFRSAEPFPHAVFDDFLPEWVLEQVVTEFPQPGDGPWTRFDRSTSKKLASEGDSLFGEFTRHLLAQFNSAAFLGFLDRLTGIDGLVPDPYFEGGGLHQIEQGGFLKVHADFNWHQKLRLDRRLNAIVYLNKDWQESYGGALELWDRQMTRAVTEVLPVFNRFVVFATTDFAYHGHPEPLACPPDRTRRSLALYYYTNGRPAEELSSEHSTLYQRRPGERQGRTRRTVERVTPPVLLDAARNVRRRAQAL</sequence>
<feature type="compositionally biased region" description="Basic and acidic residues" evidence="1">
    <location>
        <begin position="236"/>
        <end position="246"/>
    </location>
</feature>
<dbReference type="Pfam" id="PF13640">
    <property type="entry name" value="2OG-FeII_Oxy_3"/>
    <property type="match status" value="1"/>
</dbReference>
<feature type="domain" description="Prolyl 4-hydroxylase alpha subunit Fe(2+) 2OG dioxygenase" evidence="2">
    <location>
        <begin position="117"/>
        <end position="216"/>
    </location>
</feature>
<feature type="region of interest" description="Disordered" evidence="1">
    <location>
        <begin position="226"/>
        <end position="246"/>
    </location>
</feature>
<dbReference type="Proteomes" id="UP001518140">
    <property type="component" value="Unassembled WGS sequence"/>
</dbReference>
<proteinExistence type="predicted"/>
<comment type="caution">
    <text evidence="3">The sequence shown here is derived from an EMBL/GenBank/DDBJ whole genome shotgun (WGS) entry which is preliminary data.</text>
</comment>
<accession>A0ABX0DGV1</accession>
<dbReference type="InterPro" id="IPR044862">
    <property type="entry name" value="Pro_4_hyd_alph_FE2OG_OXY"/>
</dbReference>
<keyword evidence="4" id="KW-1185">Reference proteome</keyword>
<dbReference type="Gene3D" id="2.60.120.620">
    <property type="entry name" value="q2cbj1_9rhob like domain"/>
    <property type="match status" value="1"/>
</dbReference>
<evidence type="ECO:0000259" key="2">
    <source>
        <dbReference type="Pfam" id="PF13640"/>
    </source>
</evidence>
<organism evidence="3 4">
    <name type="scientific">Streptomyces ureilyticus</name>
    <dbReference type="NCBI Taxonomy" id="1775131"/>
    <lineage>
        <taxon>Bacteria</taxon>
        <taxon>Bacillati</taxon>
        <taxon>Actinomycetota</taxon>
        <taxon>Actinomycetes</taxon>
        <taxon>Kitasatosporales</taxon>
        <taxon>Streptomycetaceae</taxon>
        <taxon>Streptomyces</taxon>
    </lineage>
</organism>
<dbReference type="EMBL" id="JAAKZX010000005">
    <property type="protein sequence ID" value="NGO41096.1"/>
    <property type="molecule type" value="Genomic_DNA"/>
</dbReference>
<name>A0ABX0DGV1_9ACTN</name>
<gene>
    <name evidence="3" type="ORF">G6048_02605</name>
</gene>